<dbReference type="CDD" id="cd13137">
    <property type="entry name" value="MATE_NorM_like"/>
    <property type="match status" value="1"/>
</dbReference>
<feature type="transmembrane region" description="Helical" evidence="13">
    <location>
        <begin position="362"/>
        <end position="387"/>
    </location>
</feature>
<evidence type="ECO:0000256" key="10">
    <source>
        <dbReference type="ARBA" id="ARBA00023065"/>
    </source>
</evidence>
<feature type="transmembrane region" description="Helical" evidence="13">
    <location>
        <begin position="144"/>
        <end position="165"/>
    </location>
</feature>
<dbReference type="Pfam" id="PF01554">
    <property type="entry name" value="MatE"/>
    <property type="match status" value="2"/>
</dbReference>
<dbReference type="InterPro" id="IPR048279">
    <property type="entry name" value="MdtK-like"/>
</dbReference>
<name>A0A6B1FWS7_9CHLR</name>
<feature type="transmembrane region" description="Helical" evidence="13">
    <location>
        <begin position="425"/>
        <end position="445"/>
    </location>
</feature>
<evidence type="ECO:0000256" key="1">
    <source>
        <dbReference type="ARBA" id="ARBA00003408"/>
    </source>
</evidence>
<dbReference type="InterPro" id="IPR050222">
    <property type="entry name" value="MATE_MdtK"/>
</dbReference>
<dbReference type="PIRSF" id="PIRSF006603">
    <property type="entry name" value="DinF"/>
    <property type="match status" value="1"/>
</dbReference>
<evidence type="ECO:0000256" key="2">
    <source>
        <dbReference type="ARBA" id="ARBA00004651"/>
    </source>
</evidence>
<keyword evidence="6" id="KW-0050">Antiport</keyword>
<dbReference type="EMBL" id="VYDA01000177">
    <property type="protein sequence ID" value="MYH61069.1"/>
    <property type="molecule type" value="Genomic_DNA"/>
</dbReference>
<dbReference type="GO" id="GO:0015297">
    <property type="term" value="F:antiporter activity"/>
    <property type="evidence" value="ECO:0007669"/>
    <property type="project" value="UniProtKB-KW"/>
</dbReference>
<reference evidence="14" key="1">
    <citation type="submission" date="2019-09" db="EMBL/GenBank/DDBJ databases">
        <title>Characterisation of the sponge microbiome using genome-centric metagenomics.</title>
        <authorList>
            <person name="Engelberts J.P."/>
            <person name="Robbins S.J."/>
            <person name="De Goeij J.M."/>
            <person name="Aranda M."/>
            <person name="Bell S.C."/>
            <person name="Webster N.S."/>
        </authorList>
    </citation>
    <scope>NUCLEOTIDE SEQUENCE</scope>
    <source>
        <strain evidence="14">SB0675_bin_29</strain>
    </source>
</reference>
<dbReference type="AlphaFoldDB" id="A0A6B1FWS7"/>
<feature type="transmembrane region" description="Helical" evidence="13">
    <location>
        <begin position="106"/>
        <end position="132"/>
    </location>
</feature>
<evidence type="ECO:0000256" key="8">
    <source>
        <dbReference type="ARBA" id="ARBA00022692"/>
    </source>
</evidence>
<feature type="transmembrane region" description="Helical" evidence="13">
    <location>
        <begin position="208"/>
        <end position="227"/>
    </location>
</feature>
<keyword evidence="9 13" id="KW-1133">Transmembrane helix</keyword>
<feature type="transmembrane region" description="Helical" evidence="13">
    <location>
        <begin position="334"/>
        <end position="350"/>
    </location>
</feature>
<dbReference type="PANTHER" id="PTHR43298:SF2">
    <property type="entry name" value="FMN_FAD EXPORTER YEEO-RELATED"/>
    <property type="match status" value="1"/>
</dbReference>
<keyword evidence="5" id="KW-0813">Transport</keyword>
<dbReference type="PANTHER" id="PTHR43298">
    <property type="entry name" value="MULTIDRUG RESISTANCE PROTEIN NORM-RELATED"/>
    <property type="match status" value="1"/>
</dbReference>
<evidence type="ECO:0000256" key="9">
    <source>
        <dbReference type="ARBA" id="ARBA00022989"/>
    </source>
</evidence>
<keyword evidence="7" id="KW-1003">Cell membrane</keyword>
<evidence type="ECO:0000256" key="6">
    <source>
        <dbReference type="ARBA" id="ARBA00022449"/>
    </source>
</evidence>
<dbReference type="InterPro" id="IPR002528">
    <property type="entry name" value="MATE_fam"/>
</dbReference>
<feature type="transmembrane region" description="Helical" evidence="13">
    <location>
        <begin position="289"/>
        <end position="313"/>
    </location>
</feature>
<evidence type="ECO:0000313" key="14">
    <source>
        <dbReference type="EMBL" id="MYH61069.1"/>
    </source>
</evidence>
<dbReference type="GO" id="GO:0006811">
    <property type="term" value="P:monoatomic ion transport"/>
    <property type="evidence" value="ECO:0007669"/>
    <property type="project" value="UniProtKB-KW"/>
</dbReference>
<comment type="similarity">
    <text evidence="3">Belongs to the multi antimicrobial extrusion (MATE) (TC 2.A.66.1) family.</text>
</comment>
<evidence type="ECO:0000256" key="12">
    <source>
        <dbReference type="ARBA" id="ARBA00031636"/>
    </source>
</evidence>
<comment type="subcellular location">
    <subcellularLocation>
        <location evidence="2">Cell membrane</location>
        <topology evidence="2">Multi-pass membrane protein</topology>
    </subcellularLocation>
</comment>
<organism evidence="14">
    <name type="scientific">Caldilineaceae bacterium SB0675_bin_29</name>
    <dbReference type="NCBI Taxonomy" id="2605266"/>
    <lineage>
        <taxon>Bacteria</taxon>
        <taxon>Bacillati</taxon>
        <taxon>Chloroflexota</taxon>
        <taxon>Caldilineae</taxon>
        <taxon>Caldilineales</taxon>
        <taxon>Caldilineaceae</taxon>
    </lineage>
</organism>
<protein>
    <recommendedName>
        <fullName evidence="4">Probable multidrug resistance protein NorM</fullName>
    </recommendedName>
    <alternativeName>
        <fullName evidence="12">Multidrug-efflux transporter</fullName>
    </alternativeName>
</protein>
<keyword evidence="11 13" id="KW-0472">Membrane</keyword>
<comment type="function">
    <text evidence="1">Multidrug efflux pump.</text>
</comment>
<evidence type="ECO:0000256" key="5">
    <source>
        <dbReference type="ARBA" id="ARBA00022448"/>
    </source>
</evidence>
<dbReference type="GO" id="GO:0042910">
    <property type="term" value="F:xenobiotic transmembrane transporter activity"/>
    <property type="evidence" value="ECO:0007669"/>
    <property type="project" value="InterPro"/>
</dbReference>
<proteinExistence type="inferred from homology"/>
<evidence type="ECO:0000256" key="3">
    <source>
        <dbReference type="ARBA" id="ARBA00010199"/>
    </source>
</evidence>
<feature type="transmembrane region" description="Helical" evidence="13">
    <location>
        <begin position="57"/>
        <end position="86"/>
    </location>
</feature>
<evidence type="ECO:0000256" key="13">
    <source>
        <dbReference type="SAM" id="Phobius"/>
    </source>
</evidence>
<dbReference type="NCBIfam" id="TIGR00797">
    <property type="entry name" value="matE"/>
    <property type="match status" value="1"/>
</dbReference>
<feature type="transmembrane region" description="Helical" evidence="13">
    <location>
        <begin position="177"/>
        <end position="202"/>
    </location>
</feature>
<evidence type="ECO:0000256" key="11">
    <source>
        <dbReference type="ARBA" id="ARBA00023136"/>
    </source>
</evidence>
<keyword evidence="8 13" id="KW-0812">Transmembrane</keyword>
<dbReference type="GO" id="GO:0005886">
    <property type="term" value="C:plasma membrane"/>
    <property type="evidence" value="ECO:0007669"/>
    <property type="project" value="UniProtKB-SubCell"/>
</dbReference>
<evidence type="ECO:0000256" key="7">
    <source>
        <dbReference type="ARBA" id="ARBA00022475"/>
    </source>
</evidence>
<gene>
    <name evidence="14" type="ORF">F4148_04710</name>
</gene>
<comment type="caution">
    <text evidence="14">The sequence shown here is derived from an EMBL/GenBank/DDBJ whole genome shotgun (WGS) entry which is preliminary data.</text>
</comment>
<evidence type="ECO:0000256" key="4">
    <source>
        <dbReference type="ARBA" id="ARBA00020268"/>
    </source>
</evidence>
<sequence length="475" mass="49353">MNDSVAGASVAGTAEPPRPSAQKRVFNLAWPVIGESFLETMLMIVDTWMVAQLSTAAIAGVGASVQVLFFIIAALGALSVGSSVLVAQAFGAGKLGEAARLARQSIVWSIILSLPLAVIGFFLAGPVIALFGVEADVARIGKEYLQVTMATVVVLIVLMIGGGALRGLGDSQTPMRVTALANFVNVFLTYGLIFGVAGLPALGAVGSAWGTFLSRLLAAVILVIVMWRGRQGVSISGGSNWLPEIGVASSVLRIGVPAALEQLLTSAAFTSMTAIVATLGTAALASHRIAFNVLSLSFLPGFGFAIAATALVGQSVGAREPEEGAEAAAIATRWAVAWMAAMGVVSYLLAEPIIRLFSQEAAVVNAGVAAIQVVALAQPFWAILFVQSGALRGMGNTGFPLRANTAGIWSTMIVAWLAVNYLDGGIAHVWGVFLITSPVMAIVLWKRFRRAVREWSEQVEGGSQNFGQTEVAVSQ</sequence>
<feature type="transmembrane region" description="Helical" evidence="13">
    <location>
        <begin position="28"/>
        <end position="51"/>
    </location>
</feature>
<accession>A0A6B1FWS7</accession>
<keyword evidence="10" id="KW-0406">Ion transport</keyword>